<dbReference type="GO" id="GO:0031966">
    <property type="term" value="C:mitochondrial membrane"/>
    <property type="evidence" value="ECO:0007669"/>
    <property type="project" value="TreeGrafter"/>
</dbReference>
<dbReference type="GO" id="GO:0006897">
    <property type="term" value="P:endocytosis"/>
    <property type="evidence" value="ECO:0007669"/>
    <property type="project" value="TreeGrafter"/>
</dbReference>
<dbReference type="PANTHER" id="PTHR11566:SF67">
    <property type="entry name" value="DYNAMIN-LIKE 120 KDA PROTEIN, MITOCHONDRIAL"/>
    <property type="match status" value="1"/>
</dbReference>
<dbReference type="GO" id="GO:0016559">
    <property type="term" value="P:peroxisome fission"/>
    <property type="evidence" value="ECO:0007669"/>
    <property type="project" value="TreeGrafter"/>
</dbReference>
<feature type="domain" description="Dynamin-type G" evidence="2">
    <location>
        <begin position="257"/>
        <end position="300"/>
    </location>
</feature>
<reference evidence="3 4" key="2">
    <citation type="submission" date="2018-11" db="EMBL/GenBank/DDBJ databases">
        <authorList>
            <consortium name="Pathogen Informatics"/>
        </authorList>
    </citation>
    <scope>NUCLEOTIDE SEQUENCE [LARGE SCALE GENOMIC DNA]</scope>
</reference>
<reference evidence="5" key="1">
    <citation type="submission" date="2017-02" db="UniProtKB">
        <authorList>
            <consortium name="WormBaseParasite"/>
        </authorList>
    </citation>
    <scope>IDENTIFICATION</scope>
</reference>
<accession>A0A0R3R4R0</accession>
<dbReference type="Proteomes" id="UP000280834">
    <property type="component" value="Unassembled WGS sequence"/>
</dbReference>
<feature type="coiled-coil region" evidence="1">
    <location>
        <begin position="179"/>
        <end position="224"/>
    </location>
</feature>
<organism evidence="5">
    <name type="scientific">Brugia timori</name>
    <dbReference type="NCBI Taxonomy" id="42155"/>
    <lineage>
        <taxon>Eukaryota</taxon>
        <taxon>Metazoa</taxon>
        <taxon>Ecdysozoa</taxon>
        <taxon>Nematoda</taxon>
        <taxon>Chromadorea</taxon>
        <taxon>Rhabditida</taxon>
        <taxon>Spirurina</taxon>
        <taxon>Spiruromorpha</taxon>
        <taxon>Filarioidea</taxon>
        <taxon>Onchocercidae</taxon>
        <taxon>Brugia</taxon>
    </lineage>
</organism>
<dbReference type="EMBL" id="UZAG01019656">
    <property type="protein sequence ID" value="VDO44463.1"/>
    <property type="molecule type" value="Genomic_DNA"/>
</dbReference>
<gene>
    <name evidence="3" type="ORF">BTMF_LOCUS12996</name>
</gene>
<evidence type="ECO:0000313" key="5">
    <source>
        <dbReference type="WBParaSite" id="BTMF_0001500001-mRNA-1"/>
    </source>
</evidence>
<name>A0A0R3R4R0_9BILA</name>
<dbReference type="GO" id="GO:0005874">
    <property type="term" value="C:microtubule"/>
    <property type="evidence" value="ECO:0007669"/>
    <property type="project" value="TreeGrafter"/>
</dbReference>
<evidence type="ECO:0000259" key="2">
    <source>
        <dbReference type="PROSITE" id="PS51718"/>
    </source>
</evidence>
<dbReference type="Gene3D" id="3.40.50.300">
    <property type="entry name" value="P-loop containing nucleotide triphosphate hydrolases"/>
    <property type="match status" value="1"/>
</dbReference>
<dbReference type="GO" id="GO:0005758">
    <property type="term" value="C:mitochondrial intermembrane space"/>
    <property type="evidence" value="ECO:0007669"/>
    <property type="project" value="TreeGrafter"/>
</dbReference>
<dbReference type="GO" id="GO:0005525">
    <property type="term" value="F:GTP binding"/>
    <property type="evidence" value="ECO:0007669"/>
    <property type="project" value="InterPro"/>
</dbReference>
<dbReference type="PANTHER" id="PTHR11566">
    <property type="entry name" value="DYNAMIN"/>
    <property type="match status" value="1"/>
</dbReference>
<dbReference type="SUPFAM" id="SSF52540">
    <property type="entry name" value="P-loop containing nucleoside triphosphate hydrolases"/>
    <property type="match status" value="1"/>
</dbReference>
<sequence length="300" mass="35252">MKLLFKQGQNFRGERYFARFVLRQVLKLRYWVAAGVFSGSVAASNRYEEWKKNLPELSLPEWIKMDDKRMNEYKNFYYDVKSKWLASEQIWLKNLQTRMAGLQNIWKLEPIEDDSDLNGTQDSEPQDGHFFSGLDFMAQNEVKRHFAEDDGPKTLFSSVSDVFKRKKNISEHEKNDYTKMNETERIQKLQEDMLKTQSQYQRELERLEKENKNLRQRLLLKDQGASRRLKKMKRSLIDLYSEALDLLTEYDSSYSTADNLPRVVVVGDQSAGKTSVLEMIAQARIFPRGSGEMMTRAPVK</sequence>
<dbReference type="PRINTS" id="PR00195">
    <property type="entry name" value="DYNAMIN"/>
</dbReference>
<dbReference type="GO" id="GO:0003924">
    <property type="term" value="F:GTPase activity"/>
    <property type="evidence" value="ECO:0007669"/>
    <property type="project" value="TreeGrafter"/>
</dbReference>
<dbReference type="InterPro" id="IPR045063">
    <property type="entry name" value="Dynamin_N"/>
</dbReference>
<dbReference type="GO" id="GO:0008017">
    <property type="term" value="F:microtubule binding"/>
    <property type="evidence" value="ECO:0007669"/>
    <property type="project" value="TreeGrafter"/>
</dbReference>
<dbReference type="InterPro" id="IPR030381">
    <property type="entry name" value="G_DYNAMIN_dom"/>
</dbReference>
<dbReference type="GO" id="GO:0048312">
    <property type="term" value="P:intracellular distribution of mitochondria"/>
    <property type="evidence" value="ECO:0007669"/>
    <property type="project" value="TreeGrafter"/>
</dbReference>
<dbReference type="PROSITE" id="PS51718">
    <property type="entry name" value="G_DYNAMIN_2"/>
    <property type="match status" value="1"/>
</dbReference>
<evidence type="ECO:0000313" key="4">
    <source>
        <dbReference type="Proteomes" id="UP000280834"/>
    </source>
</evidence>
<protein>
    <submittedName>
        <fullName evidence="5">Dynamin GTPase</fullName>
    </submittedName>
</protein>
<dbReference type="GO" id="GO:0008053">
    <property type="term" value="P:mitochondrial fusion"/>
    <property type="evidence" value="ECO:0007669"/>
    <property type="project" value="TreeGrafter"/>
</dbReference>
<dbReference type="GO" id="GO:0000266">
    <property type="term" value="P:mitochondrial fission"/>
    <property type="evidence" value="ECO:0007669"/>
    <property type="project" value="TreeGrafter"/>
</dbReference>
<proteinExistence type="predicted"/>
<dbReference type="InterPro" id="IPR022812">
    <property type="entry name" value="Dynamin"/>
</dbReference>
<dbReference type="Pfam" id="PF00350">
    <property type="entry name" value="Dynamin_N"/>
    <property type="match status" value="1"/>
</dbReference>
<dbReference type="STRING" id="42155.A0A0R3R4R0"/>
<evidence type="ECO:0000313" key="3">
    <source>
        <dbReference type="EMBL" id="VDO44463.1"/>
    </source>
</evidence>
<dbReference type="WBParaSite" id="BTMF_0001500001-mRNA-1">
    <property type="protein sequence ID" value="BTMF_0001500001-mRNA-1"/>
    <property type="gene ID" value="BTMF_0001500001"/>
</dbReference>
<evidence type="ECO:0000256" key="1">
    <source>
        <dbReference type="SAM" id="Coils"/>
    </source>
</evidence>
<keyword evidence="1" id="KW-0175">Coiled coil</keyword>
<dbReference type="InterPro" id="IPR027417">
    <property type="entry name" value="P-loop_NTPase"/>
</dbReference>
<dbReference type="AlphaFoldDB" id="A0A0R3R4R0"/>
<keyword evidence="4" id="KW-1185">Reference proteome</keyword>